<name>A0ABV0T480_9TELE</name>
<protein>
    <submittedName>
        <fullName evidence="1">Uncharacterized protein</fullName>
    </submittedName>
</protein>
<evidence type="ECO:0000313" key="1">
    <source>
        <dbReference type="EMBL" id="MEQ2227688.1"/>
    </source>
</evidence>
<proteinExistence type="predicted"/>
<organism evidence="1 2">
    <name type="scientific">Ilyodon furcidens</name>
    <name type="common">goldbreast splitfin</name>
    <dbReference type="NCBI Taxonomy" id="33524"/>
    <lineage>
        <taxon>Eukaryota</taxon>
        <taxon>Metazoa</taxon>
        <taxon>Chordata</taxon>
        <taxon>Craniata</taxon>
        <taxon>Vertebrata</taxon>
        <taxon>Euteleostomi</taxon>
        <taxon>Actinopterygii</taxon>
        <taxon>Neopterygii</taxon>
        <taxon>Teleostei</taxon>
        <taxon>Neoteleostei</taxon>
        <taxon>Acanthomorphata</taxon>
        <taxon>Ovalentaria</taxon>
        <taxon>Atherinomorphae</taxon>
        <taxon>Cyprinodontiformes</taxon>
        <taxon>Goodeidae</taxon>
        <taxon>Ilyodon</taxon>
    </lineage>
</organism>
<sequence>MNGKGRHLVANKRGRTRAPLLFLWCPSATLPCPSASGLAQKELPFSTQPKINPGVDYMEVNSRESLKILGK</sequence>
<reference evidence="1 2" key="1">
    <citation type="submission" date="2021-06" db="EMBL/GenBank/DDBJ databases">
        <authorList>
            <person name="Palmer J.M."/>
        </authorList>
    </citation>
    <scope>NUCLEOTIDE SEQUENCE [LARGE SCALE GENOMIC DNA]</scope>
    <source>
        <strain evidence="2">if_2019</strain>
        <tissue evidence="1">Muscle</tissue>
    </source>
</reference>
<gene>
    <name evidence="1" type="ORF">ILYODFUR_000854</name>
</gene>
<comment type="caution">
    <text evidence="1">The sequence shown here is derived from an EMBL/GenBank/DDBJ whole genome shotgun (WGS) entry which is preliminary data.</text>
</comment>
<keyword evidence="2" id="KW-1185">Reference proteome</keyword>
<accession>A0ABV0T480</accession>
<dbReference type="EMBL" id="JAHRIQ010023206">
    <property type="protein sequence ID" value="MEQ2227688.1"/>
    <property type="molecule type" value="Genomic_DNA"/>
</dbReference>
<evidence type="ECO:0000313" key="2">
    <source>
        <dbReference type="Proteomes" id="UP001482620"/>
    </source>
</evidence>
<dbReference type="Proteomes" id="UP001482620">
    <property type="component" value="Unassembled WGS sequence"/>
</dbReference>